<sequence length="283" mass="29911">MHSSTSFATAAFAVIGAAAAAATPDQTDFSGDVGTFEVTATSGPASGISWANFSVVNTKFNAEANCNFQFNPNGPNPNITLGTKTKTVLYITECDTPDFALYWGNASQSVQIDYNTTLTGRPVTIGASGGLIANQNCSDTTCSVSAEIDVNELSLLDESGSSDEASQYGYWDVTYSNFTSKVDPGYKTEDFTFQYSNGGYTSCSKTITETGASPNRFCTGELEVQFETTVVPDRSISVNSTVELDATNTTVIGTAPIRGVCYMQPGGLVCLDRLRVQVSQAIA</sequence>
<keyword evidence="3" id="KW-1185">Reference proteome</keyword>
<accession>A0ABR3T1A4</accession>
<evidence type="ECO:0000313" key="3">
    <source>
        <dbReference type="Proteomes" id="UP001521116"/>
    </source>
</evidence>
<organism evidence="2 3">
    <name type="scientific">Neofusicoccum ribis</name>
    <dbReference type="NCBI Taxonomy" id="45134"/>
    <lineage>
        <taxon>Eukaryota</taxon>
        <taxon>Fungi</taxon>
        <taxon>Dikarya</taxon>
        <taxon>Ascomycota</taxon>
        <taxon>Pezizomycotina</taxon>
        <taxon>Dothideomycetes</taxon>
        <taxon>Dothideomycetes incertae sedis</taxon>
        <taxon>Botryosphaeriales</taxon>
        <taxon>Botryosphaeriaceae</taxon>
        <taxon>Neofusicoccum</taxon>
    </lineage>
</organism>
<evidence type="ECO:0000313" key="2">
    <source>
        <dbReference type="EMBL" id="KAL1633082.1"/>
    </source>
</evidence>
<dbReference type="Proteomes" id="UP001521116">
    <property type="component" value="Unassembled WGS sequence"/>
</dbReference>
<comment type="caution">
    <text evidence="2">The sequence shown here is derived from an EMBL/GenBank/DDBJ whole genome shotgun (WGS) entry which is preliminary data.</text>
</comment>
<reference evidence="2 3" key="1">
    <citation type="submission" date="2024-02" db="EMBL/GenBank/DDBJ databases">
        <title>De novo assembly and annotation of 12 fungi associated with fruit tree decline syndrome in Ontario, Canada.</title>
        <authorList>
            <person name="Sulman M."/>
            <person name="Ellouze W."/>
            <person name="Ilyukhin E."/>
        </authorList>
    </citation>
    <scope>NUCLEOTIDE SEQUENCE [LARGE SCALE GENOMIC DNA]</scope>
    <source>
        <strain evidence="2 3">M1-105</strain>
    </source>
</reference>
<evidence type="ECO:0000256" key="1">
    <source>
        <dbReference type="SAM" id="SignalP"/>
    </source>
</evidence>
<keyword evidence="1" id="KW-0732">Signal</keyword>
<name>A0ABR3T1A4_9PEZI</name>
<proteinExistence type="predicted"/>
<dbReference type="EMBL" id="JAJVDC020000024">
    <property type="protein sequence ID" value="KAL1633082.1"/>
    <property type="molecule type" value="Genomic_DNA"/>
</dbReference>
<feature type="chain" id="PRO_5045442557" evidence="1">
    <location>
        <begin position="21"/>
        <end position="283"/>
    </location>
</feature>
<protein>
    <submittedName>
        <fullName evidence="2">Uncharacterized protein</fullName>
    </submittedName>
</protein>
<gene>
    <name evidence="2" type="ORF">SLS56_003153</name>
</gene>
<feature type="signal peptide" evidence="1">
    <location>
        <begin position="1"/>
        <end position="20"/>
    </location>
</feature>